<dbReference type="RefSeq" id="WP_160599425.1">
    <property type="nucleotide sequence ID" value="NZ_WTYU01000001.1"/>
</dbReference>
<reference evidence="1 2" key="1">
    <citation type="submission" date="2019-12" db="EMBL/GenBank/DDBJ databases">
        <title>Genomic-based taxomic classification of the family Erythrobacteraceae.</title>
        <authorList>
            <person name="Xu L."/>
        </authorList>
    </citation>
    <scope>NUCLEOTIDE SEQUENCE [LARGE SCALE GENOMIC DNA]</scope>
    <source>
        <strain evidence="1 2">KCTC 52259</strain>
    </source>
</reference>
<dbReference type="AlphaFoldDB" id="A0A6L7GCV6"/>
<accession>A0A6L7GCV6</accession>
<keyword evidence="2" id="KW-1185">Reference proteome</keyword>
<evidence type="ECO:0000313" key="2">
    <source>
        <dbReference type="Proteomes" id="UP000473531"/>
    </source>
</evidence>
<gene>
    <name evidence="1" type="ORF">GRI44_00895</name>
</gene>
<dbReference type="OrthoDB" id="5150111at2"/>
<sequence>MSQLAGPLDIILNDIERALDTRLWYAALAVTLSLPDICSLLELPPEEGWSKGWKYAGWFDRNLAQYHPEFTGGDCYKLRGGLLHNGRVRRDEARWDHIAFTTPDSPGRLHRCVFSNNGGIDETALMLDVEFFCRDVMEATRIWFSANLTNTIVQANLPNLLALRRDDIGRQVSGGGFLR</sequence>
<dbReference type="Proteomes" id="UP000473531">
    <property type="component" value="Unassembled WGS sequence"/>
</dbReference>
<proteinExistence type="predicted"/>
<comment type="caution">
    <text evidence="1">The sequence shown here is derived from an EMBL/GenBank/DDBJ whole genome shotgun (WGS) entry which is preliminary data.</text>
</comment>
<name>A0A6L7GCV6_9SPHN</name>
<evidence type="ECO:0000313" key="1">
    <source>
        <dbReference type="EMBL" id="MXP13316.1"/>
    </source>
</evidence>
<protein>
    <submittedName>
        <fullName evidence="1">Uncharacterized protein</fullName>
    </submittedName>
</protein>
<dbReference type="EMBL" id="WTYU01000001">
    <property type="protein sequence ID" value="MXP13316.1"/>
    <property type="molecule type" value="Genomic_DNA"/>
</dbReference>
<organism evidence="1 2">
    <name type="scientific">Allopontixanthobacter confluentis</name>
    <dbReference type="NCBI Taxonomy" id="1849021"/>
    <lineage>
        <taxon>Bacteria</taxon>
        <taxon>Pseudomonadati</taxon>
        <taxon>Pseudomonadota</taxon>
        <taxon>Alphaproteobacteria</taxon>
        <taxon>Sphingomonadales</taxon>
        <taxon>Erythrobacteraceae</taxon>
        <taxon>Allopontixanthobacter</taxon>
    </lineage>
</organism>